<dbReference type="SUPFAM" id="SSF117143">
    <property type="entry name" value="Flagellar hook protein flgE"/>
    <property type="match status" value="1"/>
</dbReference>
<evidence type="ECO:0000256" key="4">
    <source>
        <dbReference type="ARBA" id="ARBA00023143"/>
    </source>
</evidence>
<comment type="similarity">
    <text evidence="2 5">Belongs to the flagella basal body rod proteins family.</text>
</comment>
<dbReference type="Pfam" id="PF06429">
    <property type="entry name" value="Flg_bbr_C"/>
    <property type="match status" value="1"/>
</dbReference>
<dbReference type="InterPro" id="IPR011491">
    <property type="entry name" value="FlgE_D2"/>
</dbReference>
<evidence type="ECO:0000313" key="10">
    <source>
        <dbReference type="EMBL" id="SHN57297.1"/>
    </source>
</evidence>
<dbReference type="RefSeq" id="WP_072696567.1">
    <property type="nucleotide sequence ID" value="NZ_FRDI01000003.1"/>
</dbReference>
<evidence type="ECO:0000259" key="8">
    <source>
        <dbReference type="Pfam" id="PF07559"/>
    </source>
</evidence>
<sequence length="512" mass="54697">MMSSLYVGATGMKSLGEGLAVVSNNLANQNTVGFRRAMMLYQDLGSTNVPTSSNGMTNFSQAGKGVTPGIVRTMFENGGYESSTTATDLSITGIGFFAVQKPESSEVYYTRAGNFRFTKDGDLITPNGFNLMGNKVVDGVTSGTAEPIKIDFSNTNGSQNVIPPKATTNAGFILNLGFAESKQITNASSFTGLLSSWNGQTDTKNFAQISDYSTGVKIYDSEGNPQIVNGFFKYVGDVAGGNKAYEFIMTVDPKSDTRSGIQGTKSAGILMSGTIVFDSAGNMKDMAAFVPDGSQNPEDFTTWKKAGMNAQGVPVANISFKGKNAASTASQNVGIDFGMSFPSGWDNAIDNPTQMNTLGQNWVSNPTPGKLATHSSTAYKGTSSSKVSQDGYTTGYLSRVRIDPDGYLVGQYTNGESQNLYRIPLTRFTSQDNLTHSGNNLFSASDRVGSIEEGFPGTENYGALTGYSLETSNVDMTTEFVQMIVTQRGFQMNSKVVTTSDQMIQKALELKR</sequence>
<dbReference type="GO" id="GO:0009424">
    <property type="term" value="C:bacterial-type flagellum hook"/>
    <property type="evidence" value="ECO:0007669"/>
    <property type="project" value="TreeGrafter"/>
</dbReference>
<keyword evidence="10" id="KW-0969">Cilium</keyword>
<dbReference type="PROSITE" id="PS00588">
    <property type="entry name" value="FLAGELLA_BB_ROD"/>
    <property type="match status" value="1"/>
</dbReference>
<proteinExistence type="inferred from homology"/>
<accession>A0A1M7SFL8</accession>
<keyword evidence="10" id="KW-0282">Flagellum</keyword>
<dbReference type="InterPro" id="IPR010930">
    <property type="entry name" value="Flg_bb/hook_C_dom"/>
</dbReference>
<evidence type="ECO:0000259" key="6">
    <source>
        <dbReference type="Pfam" id="PF00460"/>
    </source>
</evidence>
<evidence type="ECO:0000313" key="11">
    <source>
        <dbReference type="Proteomes" id="UP000186469"/>
    </source>
</evidence>
<dbReference type="GO" id="GO:0009425">
    <property type="term" value="C:bacterial-type flagellum basal body"/>
    <property type="evidence" value="ECO:0007669"/>
    <property type="project" value="UniProtKB-SubCell"/>
</dbReference>
<dbReference type="InterPro" id="IPR037925">
    <property type="entry name" value="FlgE/F/G-like"/>
</dbReference>
<dbReference type="Pfam" id="PF07559">
    <property type="entry name" value="FlgE_D2"/>
    <property type="match status" value="1"/>
</dbReference>
<dbReference type="Pfam" id="PF00460">
    <property type="entry name" value="Flg_bb_rod"/>
    <property type="match status" value="1"/>
</dbReference>
<dbReference type="STRING" id="1121455.SAMN02745728_00890"/>
<dbReference type="NCBIfam" id="TIGR03506">
    <property type="entry name" value="FlgEFG_subfam"/>
    <property type="match status" value="1"/>
</dbReference>
<comment type="subcellular location">
    <subcellularLocation>
        <location evidence="1 5">Bacterial flagellum basal body</location>
    </subcellularLocation>
</comment>
<dbReference type="Proteomes" id="UP000186469">
    <property type="component" value="Unassembled WGS sequence"/>
</dbReference>
<feature type="domain" description="Flagellar hook protein FlgE/F/G-like D1" evidence="9">
    <location>
        <begin position="91"/>
        <end position="147"/>
    </location>
</feature>
<dbReference type="PANTHER" id="PTHR30435">
    <property type="entry name" value="FLAGELLAR PROTEIN"/>
    <property type="match status" value="1"/>
</dbReference>
<feature type="domain" description="Flagellar basal-body/hook protein C-terminal" evidence="7">
    <location>
        <begin position="468"/>
        <end position="510"/>
    </location>
</feature>
<dbReference type="AlphaFoldDB" id="A0A1M7SFL8"/>
<protein>
    <recommendedName>
        <fullName evidence="3 5">Flagellar hook protein FlgE</fullName>
    </recommendedName>
</protein>
<gene>
    <name evidence="10" type="ORF">SAMN02745728_00890</name>
</gene>
<dbReference type="Gene3D" id="2.60.98.20">
    <property type="entry name" value="Flagellar hook protein FlgE"/>
    <property type="match status" value="1"/>
</dbReference>
<feature type="domain" description="Flagellar hook protein FlgE D2" evidence="8">
    <location>
        <begin position="210"/>
        <end position="392"/>
    </location>
</feature>
<dbReference type="Pfam" id="PF22692">
    <property type="entry name" value="LlgE_F_G_D1"/>
    <property type="match status" value="1"/>
</dbReference>
<dbReference type="InterPro" id="IPR019776">
    <property type="entry name" value="Flagellar_basal_body_rod_CS"/>
</dbReference>
<name>A0A1M7SFL8_9BACT</name>
<dbReference type="EMBL" id="FRDI01000003">
    <property type="protein sequence ID" value="SHN57297.1"/>
    <property type="molecule type" value="Genomic_DNA"/>
</dbReference>
<dbReference type="GO" id="GO:0071978">
    <property type="term" value="P:bacterial-type flagellum-dependent swarming motility"/>
    <property type="evidence" value="ECO:0007669"/>
    <property type="project" value="TreeGrafter"/>
</dbReference>
<dbReference type="OrthoDB" id="9804559at2"/>
<dbReference type="InterPro" id="IPR020013">
    <property type="entry name" value="Flagellar_FlgE/F/G"/>
</dbReference>
<keyword evidence="11" id="KW-1185">Reference proteome</keyword>
<dbReference type="InterPro" id="IPR001444">
    <property type="entry name" value="Flag_bb_rod_N"/>
</dbReference>
<dbReference type="InterPro" id="IPR037058">
    <property type="entry name" value="Falgellar_hook_FlgE_sf"/>
</dbReference>
<evidence type="ECO:0000256" key="3">
    <source>
        <dbReference type="ARBA" id="ARBA00019015"/>
    </source>
</evidence>
<evidence type="ECO:0000259" key="7">
    <source>
        <dbReference type="Pfam" id="PF06429"/>
    </source>
</evidence>
<feature type="domain" description="Flagellar basal body rod protein N-terminal" evidence="6">
    <location>
        <begin position="5"/>
        <end position="35"/>
    </location>
</feature>
<organism evidence="10 11">
    <name type="scientific">Desulfovibrio litoralis DSM 11393</name>
    <dbReference type="NCBI Taxonomy" id="1121455"/>
    <lineage>
        <taxon>Bacteria</taxon>
        <taxon>Pseudomonadati</taxon>
        <taxon>Thermodesulfobacteriota</taxon>
        <taxon>Desulfovibrionia</taxon>
        <taxon>Desulfovibrionales</taxon>
        <taxon>Desulfovibrionaceae</taxon>
        <taxon>Desulfovibrio</taxon>
    </lineage>
</organism>
<reference evidence="10 11" key="1">
    <citation type="submission" date="2016-12" db="EMBL/GenBank/DDBJ databases">
        <authorList>
            <person name="Song W.-J."/>
            <person name="Kurnit D.M."/>
        </authorList>
    </citation>
    <scope>NUCLEOTIDE SEQUENCE [LARGE SCALE GENOMIC DNA]</scope>
    <source>
        <strain evidence="10 11">DSM 11393</strain>
    </source>
</reference>
<comment type="function">
    <text evidence="5">A flexible structure which links the flagellar filament to the drive apparatus in the basal body.</text>
</comment>
<evidence type="ECO:0000259" key="9">
    <source>
        <dbReference type="Pfam" id="PF22692"/>
    </source>
</evidence>
<keyword evidence="10" id="KW-0966">Cell projection</keyword>
<dbReference type="InterPro" id="IPR053967">
    <property type="entry name" value="LlgE_F_G-like_D1"/>
</dbReference>
<evidence type="ECO:0000256" key="2">
    <source>
        <dbReference type="ARBA" id="ARBA00009677"/>
    </source>
</evidence>
<keyword evidence="4 5" id="KW-0975">Bacterial flagellum</keyword>
<dbReference type="PANTHER" id="PTHR30435:SF1">
    <property type="entry name" value="FLAGELLAR HOOK PROTEIN FLGE"/>
    <property type="match status" value="1"/>
</dbReference>
<evidence type="ECO:0000256" key="5">
    <source>
        <dbReference type="RuleBase" id="RU362116"/>
    </source>
</evidence>
<evidence type="ECO:0000256" key="1">
    <source>
        <dbReference type="ARBA" id="ARBA00004117"/>
    </source>
</evidence>
<dbReference type="GO" id="GO:0005829">
    <property type="term" value="C:cytosol"/>
    <property type="evidence" value="ECO:0007669"/>
    <property type="project" value="TreeGrafter"/>
</dbReference>